<keyword evidence="2" id="KW-1185">Reference proteome</keyword>
<sequence>MALKEFQLHVVDMLICDKDERRIS</sequence>
<proteinExistence type="predicted"/>
<dbReference type="Gramene" id="CDP15487">
    <property type="protein sequence ID" value="CDP15487"/>
    <property type="gene ID" value="GSCOC_T00015330001"/>
</dbReference>
<gene>
    <name evidence="1" type="ORF">GSCOC_T00015330001</name>
</gene>
<dbReference type="Proteomes" id="UP000295252">
    <property type="component" value="Chromosome IV"/>
</dbReference>
<evidence type="ECO:0000313" key="1">
    <source>
        <dbReference type="EMBL" id="CDP15487.1"/>
    </source>
</evidence>
<reference evidence="2" key="1">
    <citation type="journal article" date="2014" name="Science">
        <title>The coffee genome provides insight into the convergent evolution of caffeine biosynthesis.</title>
        <authorList>
            <person name="Denoeud F."/>
            <person name="Carretero-Paulet L."/>
            <person name="Dereeper A."/>
            <person name="Droc G."/>
            <person name="Guyot R."/>
            <person name="Pietrella M."/>
            <person name="Zheng C."/>
            <person name="Alberti A."/>
            <person name="Anthony F."/>
            <person name="Aprea G."/>
            <person name="Aury J.M."/>
            <person name="Bento P."/>
            <person name="Bernard M."/>
            <person name="Bocs S."/>
            <person name="Campa C."/>
            <person name="Cenci A."/>
            <person name="Combes M.C."/>
            <person name="Crouzillat D."/>
            <person name="Da Silva C."/>
            <person name="Daddiego L."/>
            <person name="De Bellis F."/>
            <person name="Dussert S."/>
            <person name="Garsmeur O."/>
            <person name="Gayraud T."/>
            <person name="Guignon V."/>
            <person name="Jahn K."/>
            <person name="Jamilloux V."/>
            <person name="Joet T."/>
            <person name="Labadie K."/>
            <person name="Lan T."/>
            <person name="Leclercq J."/>
            <person name="Lepelley M."/>
            <person name="Leroy T."/>
            <person name="Li L.T."/>
            <person name="Librado P."/>
            <person name="Lopez L."/>
            <person name="Munoz A."/>
            <person name="Noel B."/>
            <person name="Pallavicini A."/>
            <person name="Perrotta G."/>
            <person name="Poncet V."/>
            <person name="Pot D."/>
            <person name="Priyono X."/>
            <person name="Rigoreau M."/>
            <person name="Rouard M."/>
            <person name="Rozas J."/>
            <person name="Tranchant-Dubreuil C."/>
            <person name="VanBuren R."/>
            <person name="Zhang Q."/>
            <person name="Andrade A.C."/>
            <person name="Argout X."/>
            <person name="Bertrand B."/>
            <person name="de Kochko A."/>
            <person name="Graziosi G."/>
            <person name="Henry R.J."/>
            <person name="Jayarama X."/>
            <person name="Ming R."/>
            <person name="Nagai C."/>
            <person name="Rounsley S."/>
            <person name="Sankoff D."/>
            <person name="Giuliano G."/>
            <person name="Albert V.A."/>
            <person name="Wincker P."/>
            <person name="Lashermes P."/>
        </authorList>
    </citation>
    <scope>NUCLEOTIDE SEQUENCE [LARGE SCALE GENOMIC DNA]</scope>
    <source>
        <strain evidence="2">cv. DH200-94</strain>
    </source>
</reference>
<name>A0A068V4I5_COFCA</name>
<dbReference type="AlphaFoldDB" id="A0A068V4I5"/>
<organism evidence="1 2">
    <name type="scientific">Coffea canephora</name>
    <name type="common">Robusta coffee</name>
    <dbReference type="NCBI Taxonomy" id="49390"/>
    <lineage>
        <taxon>Eukaryota</taxon>
        <taxon>Viridiplantae</taxon>
        <taxon>Streptophyta</taxon>
        <taxon>Embryophyta</taxon>
        <taxon>Tracheophyta</taxon>
        <taxon>Spermatophyta</taxon>
        <taxon>Magnoliopsida</taxon>
        <taxon>eudicotyledons</taxon>
        <taxon>Gunneridae</taxon>
        <taxon>Pentapetalae</taxon>
        <taxon>asterids</taxon>
        <taxon>lamiids</taxon>
        <taxon>Gentianales</taxon>
        <taxon>Rubiaceae</taxon>
        <taxon>Ixoroideae</taxon>
        <taxon>Gardenieae complex</taxon>
        <taxon>Bertiereae - Coffeeae clade</taxon>
        <taxon>Coffeeae</taxon>
        <taxon>Coffea</taxon>
    </lineage>
</organism>
<accession>A0A068V4I5</accession>
<evidence type="ECO:0000313" key="2">
    <source>
        <dbReference type="Proteomes" id="UP000295252"/>
    </source>
</evidence>
<dbReference type="EMBL" id="HG739184">
    <property type="protein sequence ID" value="CDP15487.1"/>
    <property type="molecule type" value="Genomic_DNA"/>
</dbReference>
<dbReference type="InParanoid" id="A0A068V4I5"/>
<protein>
    <submittedName>
        <fullName evidence="1">Uncharacterized protein</fullName>
    </submittedName>
</protein>